<feature type="compositionally biased region" description="Polar residues" evidence="1">
    <location>
        <begin position="83"/>
        <end position="96"/>
    </location>
</feature>
<name>A0ABZ1BQE4_9FIRM</name>
<keyword evidence="3" id="KW-1185">Reference proteome</keyword>
<protein>
    <recommendedName>
        <fullName evidence="4">Transglutaminase superfamily protein</fullName>
    </recommendedName>
</protein>
<evidence type="ECO:0008006" key="4">
    <source>
        <dbReference type="Google" id="ProtNLM"/>
    </source>
</evidence>
<proteinExistence type="predicted"/>
<evidence type="ECO:0000256" key="1">
    <source>
        <dbReference type="SAM" id="MobiDB-lite"/>
    </source>
</evidence>
<reference evidence="3" key="1">
    <citation type="submission" date="2023-12" db="EMBL/GenBank/DDBJ databases">
        <title>Novel isolates from deep terrestrial aquifers shed light on the physiology and ecology of the class Limnochordia.</title>
        <authorList>
            <person name="Karnachuk O.V."/>
            <person name="Lukina A.P."/>
            <person name="Avakyan M.R."/>
            <person name="Kadnikov V."/>
            <person name="Begmatov S."/>
            <person name="Beletsky A.V."/>
            <person name="Mardanov A.V."/>
            <person name="Ravin N.V."/>
        </authorList>
    </citation>
    <scope>NUCLEOTIDE SEQUENCE [LARGE SCALE GENOMIC DNA]</scope>
    <source>
        <strain evidence="3">LN</strain>
    </source>
</reference>
<sequence>MSELIDLVAASDHPGPVELYAAAARKARCDLEGCPELEQALVLACQMSEVLASGTVQTGRAGRRDAPWLRWLSDGPGAREQGSPATASRTTQSQASRTDDRRRAPGEARRLLPEEARAWPRPGRQRPGWAAVDWSGTRTAIGAAGAELLARSAGRPSVDPEALVLEVRREVFSASAQRPQSVHTLALYAYQTLIVHRPEAYARAAVSSLAATILARHVRAPEGLLAWMRRHVDPGSIFPEDDRVMLPDQVATHGVGRPLDKAMLLFAVARQQGLGARVVQTTRAAYALVGAAAGTAIIDAGALRAVPRPRGVVVLAFDEERQFGYREAWTPPEPPVDASLLSSHPRRLGARRLAGVSVA</sequence>
<dbReference type="EMBL" id="CP141614">
    <property type="protein sequence ID" value="WRP14332.1"/>
    <property type="molecule type" value="Genomic_DNA"/>
</dbReference>
<evidence type="ECO:0000313" key="2">
    <source>
        <dbReference type="EMBL" id="WRP14332.1"/>
    </source>
</evidence>
<feature type="region of interest" description="Disordered" evidence="1">
    <location>
        <begin position="67"/>
        <end position="130"/>
    </location>
</feature>
<feature type="compositionally biased region" description="Basic and acidic residues" evidence="1">
    <location>
        <begin position="97"/>
        <end position="118"/>
    </location>
</feature>
<organism evidence="2 3">
    <name type="scientific">Geochorda subterranea</name>
    <dbReference type="NCBI Taxonomy" id="3109564"/>
    <lineage>
        <taxon>Bacteria</taxon>
        <taxon>Bacillati</taxon>
        <taxon>Bacillota</taxon>
        <taxon>Limnochordia</taxon>
        <taxon>Limnochordales</taxon>
        <taxon>Geochordaceae</taxon>
        <taxon>Geochorda</taxon>
    </lineage>
</organism>
<evidence type="ECO:0000313" key="3">
    <source>
        <dbReference type="Proteomes" id="UP001333102"/>
    </source>
</evidence>
<dbReference type="RefSeq" id="WP_324668646.1">
    <property type="nucleotide sequence ID" value="NZ_CP141614.1"/>
</dbReference>
<gene>
    <name evidence="2" type="ORF">VLY81_13065</name>
</gene>
<accession>A0ABZ1BQE4</accession>
<dbReference type="Proteomes" id="UP001333102">
    <property type="component" value="Chromosome"/>
</dbReference>